<sequence>MNKLLWSPVVACFGVLLAFFSCSADQAPATDSAETDMIDAPAISVSLKGSKETLFSIGLKDNKPVIADDDKSEILRYANLKAGTKANEIFKTVVDRNGAGVVKNIIFYLKNTTEDVNSPFAIVVKPQDDTSAKEGAGEKLSIVFNHACTGGACGFMKDEKGNITGCKCDDAPWETNDCADENEPKCNHFVST</sequence>
<gene>
    <name evidence="2" type="ORF">FUA23_05955</name>
</gene>
<comment type="caution">
    <text evidence="2">The sequence shown here is derived from an EMBL/GenBank/DDBJ whole genome shotgun (WGS) entry which is preliminary data.</text>
</comment>
<evidence type="ECO:0000313" key="3">
    <source>
        <dbReference type="Proteomes" id="UP000321907"/>
    </source>
</evidence>
<proteinExistence type="predicted"/>
<dbReference type="Proteomes" id="UP000321907">
    <property type="component" value="Unassembled WGS sequence"/>
</dbReference>
<protein>
    <submittedName>
        <fullName evidence="2">Uncharacterized protein</fullName>
    </submittedName>
</protein>
<feature type="signal peptide" evidence="1">
    <location>
        <begin position="1"/>
        <end position="23"/>
    </location>
</feature>
<keyword evidence="1" id="KW-0732">Signal</keyword>
<dbReference type="RefSeq" id="WP_147929809.1">
    <property type="nucleotide sequence ID" value="NZ_VOXD01000006.1"/>
</dbReference>
<dbReference type="EMBL" id="VOXD01000006">
    <property type="protein sequence ID" value="TXF90637.1"/>
    <property type="molecule type" value="Genomic_DNA"/>
</dbReference>
<evidence type="ECO:0000256" key="1">
    <source>
        <dbReference type="SAM" id="SignalP"/>
    </source>
</evidence>
<dbReference type="AlphaFoldDB" id="A0A5C7FHP8"/>
<organism evidence="2 3">
    <name type="scientific">Neolewinella aurantiaca</name>
    <dbReference type="NCBI Taxonomy" id="2602767"/>
    <lineage>
        <taxon>Bacteria</taxon>
        <taxon>Pseudomonadati</taxon>
        <taxon>Bacteroidota</taxon>
        <taxon>Saprospiria</taxon>
        <taxon>Saprospirales</taxon>
        <taxon>Lewinellaceae</taxon>
        <taxon>Neolewinella</taxon>
    </lineage>
</organism>
<reference evidence="2 3" key="1">
    <citation type="submission" date="2019-08" db="EMBL/GenBank/DDBJ databases">
        <title>Lewinella sp. strain SSH13 Genome sequencing and assembly.</title>
        <authorList>
            <person name="Kim I."/>
        </authorList>
    </citation>
    <scope>NUCLEOTIDE SEQUENCE [LARGE SCALE GENOMIC DNA]</scope>
    <source>
        <strain evidence="2 3">SSH13</strain>
    </source>
</reference>
<dbReference type="PROSITE" id="PS51257">
    <property type="entry name" value="PROKAR_LIPOPROTEIN"/>
    <property type="match status" value="1"/>
</dbReference>
<name>A0A5C7FHP8_9BACT</name>
<accession>A0A5C7FHP8</accession>
<keyword evidence="3" id="KW-1185">Reference proteome</keyword>
<evidence type="ECO:0000313" key="2">
    <source>
        <dbReference type="EMBL" id="TXF90637.1"/>
    </source>
</evidence>
<feature type="chain" id="PRO_5022854729" evidence="1">
    <location>
        <begin position="24"/>
        <end position="192"/>
    </location>
</feature>